<evidence type="ECO:0008006" key="3">
    <source>
        <dbReference type="Google" id="ProtNLM"/>
    </source>
</evidence>
<proteinExistence type="predicted"/>
<comment type="caution">
    <text evidence="1">The sequence shown here is derived from an EMBL/GenBank/DDBJ whole genome shotgun (WGS) entry which is preliminary data.</text>
</comment>
<evidence type="ECO:0000313" key="1">
    <source>
        <dbReference type="EMBL" id="MBE9463001.1"/>
    </source>
</evidence>
<dbReference type="RefSeq" id="WP_194121162.1">
    <property type="nucleotide sequence ID" value="NZ_JACYGY010000001.1"/>
</dbReference>
<dbReference type="EMBL" id="JACYGY010000001">
    <property type="protein sequence ID" value="MBE9463001.1"/>
    <property type="molecule type" value="Genomic_DNA"/>
</dbReference>
<keyword evidence="2" id="KW-1185">Reference proteome</keyword>
<sequence length="78" mass="9078">METQYNDNKYVLVFKTNLHFNDMKKIEPVLNAEKKIICWNVDLTDCDNVLRIESSGPHTKEMIAILTKEGYACEELID</sequence>
<name>A0ABR9WBZ6_9BACT</name>
<dbReference type="Proteomes" id="UP000634134">
    <property type="component" value="Unassembled WGS sequence"/>
</dbReference>
<reference evidence="2" key="1">
    <citation type="submission" date="2023-07" db="EMBL/GenBank/DDBJ databases">
        <title>Dyadobacter sp. nov 'subterranea' isolated from contaminted grondwater.</title>
        <authorList>
            <person name="Szabo I."/>
            <person name="Al-Omari J."/>
            <person name="Szerdahelyi S.G."/>
            <person name="Rado J."/>
        </authorList>
    </citation>
    <scope>NUCLEOTIDE SEQUENCE [LARGE SCALE GENOMIC DNA]</scope>
    <source>
        <strain evidence="2">UP-52</strain>
    </source>
</reference>
<gene>
    <name evidence="1" type="ORF">IEE83_14030</name>
</gene>
<accession>A0ABR9WBZ6</accession>
<protein>
    <recommendedName>
        <fullName evidence="3">Copper chaperone CopZ</fullName>
    </recommendedName>
</protein>
<evidence type="ECO:0000313" key="2">
    <source>
        <dbReference type="Proteomes" id="UP000634134"/>
    </source>
</evidence>
<organism evidence="1 2">
    <name type="scientific">Dyadobacter subterraneus</name>
    <dbReference type="NCBI Taxonomy" id="2773304"/>
    <lineage>
        <taxon>Bacteria</taxon>
        <taxon>Pseudomonadati</taxon>
        <taxon>Bacteroidota</taxon>
        <taxon>Cytophagia</taxon>
        <taxon>Cytophagales</taxon>
        <taxon>Spirosomataceae</taxon>
        <taxon>Dyadobacter</taxon>
    </lineage>
</organism>